<evidence type="ECO:0000313" key="3">
    <source>
        <dbReference type="EMBL" id="KAK7750084.1"/>
    </source>
</evidence>
<dbReference type="PANTHER" id="PTHR42080:SF3">
    <property type="entry name" value="SRR1-LIKE DOMAIN-CONTAINING PROTEIN"/>
    <property type="match status" value="1"/>
</dbReference>
<dbReference type="AlphaFoldDB" id="A0AAN9UKP4"/>
<dbReference type="Pfam" id="PF07985">
    <property type="entry name" value="SRR1"/>
    <property type="match status" value="1"/>
</dbReference>
<dbReference type="PANTHER" id="PTHR42080">
    <property type="entry name" value="SRR1 DOMAIN-CONTAINING PROTEIN"/>
    <property type="match status" value="1"/>
</dbReference>
<name>A0AAN9UKP4_9PEZI</name>
<evidence type="ECO:0000256" key="1">
    <source>
        <dbReference type="SAM" id="MobiDB-lite"/>
    </source>
</evidence>
<proteinExistence type="predicted"/>
<feature type="domain" description="SRR1-like" evidence="2">
    <location>
        <begin position="148"/>
        <end position="276"/>
    </location>
</feature>
<organism evidence="3 4">
    <name type="scientific">Diatrype stigma</name>
    <dbReference type="NCBI Taxonomy" id="117547"/>
    <lineage>
        <taxon>Eukaryota</taxon>
        <taxon>Fungi</taxon>
        <taxon>Dikarya</taxon>
        <taxon>Ascomycota</taxon>
        <taxon>Pezizomycotina</taxon>
        <taxon>Sordariomycetes</taxon>
        <taxon>Xylariomycetidae</taxon>
        <taxon>Xylariales</taxon>
        <taxon>Diatrypaceae</taxon>
        <taxon>Diatrype</taxon>
    </lineage>
</organism>
<evidence type="ECO:0000313" key="4">
    <source>
        <dbReference type="Proteomes" id="UP001320420"/>
    </source>
</evidence>
<evidence type="ECO:0000259" key="2">
    <source>
        <dbReference type="Pfam" id="PF07985"/>
    </source>
</evidence>
<protein>
    <recommendedName>
        <fullName evidence="2">SRR1-like domain-containing protein</fullName>
    </recommendedName>
</protein>
<accession>A0AAN9UKP4</accession>
<dbReference type="Proteomes" id="UP001320420">
    <property type="component" value="Unassembled WGS sequence"/>
</dbReference>
<reference evidence="3 4" key="1">
    <citation type="submission" date="2024-02" db="EMBL/GenBank/DDBJ databases">
        <title>De novo assembly and annotation of 12 fungi associated with fruit tree decline syndrome in Ontario, Canada.</title>
        <authorList>
            <person name="Sulman M."/>
            <person name="Ellouze W."/>
            <person name="Ilyukhin E."/>
        </authorList>
    </citation>
    <scope>NUCLEOTIDE SEQUENCE [LARGE SCALE GENOMIC DNA]</scope>
    <source>
        <strain evidence="3 4">M11/M66-122</strain>
    </source>
</reference>
<dbReference type="InterPro" id="IPR012942">
    <property type="entry name" value="SRR1-like"/>
</dbReference>
<comment type="caution">
    <text evidence="3">The sequence shown here is derived from an EMBL/GenBank/DDBJ whole genome shotgun (WGS) entry which is preliminary data.</text>
</comment>
<sequence>MENPKKDPVKLLLPGPGPGWIDYTLREYDYNHDNKKEVRIQRKFKRWDKEDPLVGKKGFKKGQLTGASEPFCAVIAFNRYQELRDLTIPAITPNGDGRLKSPDVACPLVVNLPNYKPLAEAYVEAPDTLWEEHKKNWEASALCKTIEQKIRDSAISPAASKIVCFGLGIFATLAEELREPIPRANLTSEPVWKYRTRRMVTQHAAALTMQKVLQETRGKVELIAQEPDYDADTMRILEKEGFEVIKGHGARGFTRVDENTLVFTVDNDAPVKQVVADIASPAAMIWTPPKPLRADEDDWELTGNNYEP</sequence>
<dbReference type="EMBL" id="JAKJXP020000070">
    <property type="protein sequence ID" value="KAK7750084.1"/>
    <property type="molecule type" value="Genomic_DNA"/>
</dbReference>
<feature type="region of interest" description="Disordered" evidence="1">
    <location>
        <begin position="289"/>
        <end position="308"/>
    </location>
</feature>
<gene>
    <name evidence="3" type="ORF">SLS62_007952</name>
</gene>
<keyword evidence="4" id="KW-1185">Reference proteome</keyword>